<sequence>MLTAKGYKKTTYQEYIIQLETQAKELFGQDINLSVNGPMGKFIRLIAFGQAEKDELAEAIYLAGGIDSAEGTNLDFIAKNSGMTRKQAQKAKSSVTMKVTPGATIVSGTVVSTASRIQFVTTENVTDSGNTGSLTAPIEAVLPGASGNVPAGAIKFIDTPRVGLDSVTNAAETKGGESRESDAELRARHRDLGANGLSSTINGIRAVILDGVPGVTNVTIFENDTPAAVGARPPHSFETVVSGGIDTEIAAAILKAKPAGIRAYGSTVVTIKDDSGHDQTIGFSYAANINLWIKVQVTRDLEFPADGATQIKNNIIKYIGGLSTTGDSFPGLGMGQDVIAMQLAVNALQGVPGVRDATITTSKNGTTFAPGNVVINDNEVAKTDLAKIEVIAT</sequence>
<protein>
    <submittedName>
        <fullName evidence="2">J-like baseplate protein</fullName>
    </submittedName>
</protein>
<accession>A0A5Q2FA49</accession>
<evidence type="ECO:0000313" key="2">
    <source>
        <dbReference type="EMBL" id="QGF21725.1"/>
    </source>
</evidence>
<dbReference type="InterPro" id="IPR006949">
    <property type="entry name" value="Barrel_Baseplate_J-like"/>
</dbReference>
<dbReference type="EMBL" id="MN604230">
    <property type="protein sequence ID" value="QGF21725.1"/>
    <property type="molecule type" value="Genomic_DNA"/>
</dbReference>
<organism evidence="2 3">
    <name type="scientific">Bacillus phage vB_BcM_Sam112</name>
    <dbReference type="NCBI Taxonomy" id="2663324"/>
    <lineage>
        <taxon>Viruses</taxon>
        <taxon>Duplodnaviria</taxon>
        <taxon>Heunggongvirae</taxon>
        <taxon>Uroviricota</taxon>
        <taxon>Caudoviricetes</taxon>
        <taxon>Trautnerviridae</taxon>
        <taxon>Prospektnaukivirus</taxon>
        <taxon>Prospektnaukivirus sam112</taxon>
    </lineage>
</organism>
<reference evidence="2 3" key="1">
    <citation type="submission" date="2019-10" db="EMBL/GenBank/DDBJ databases">
        <authorList>
            <person name="Kazantseva O."/>
            <person name="Piligrimova E."/>
            <person name="Shadrin A."/>
            <person name="Zagorodny V."/>
        </authorList>
    </citation>
    <scope>NUCLEOTIDE SEQUENCE [LARGE SCALE GENOMIC DNA]</scope>
</reference>
<name>A0A5Q2FA49_9CAUD</name>
<keyword evidence="3" id="KW-1185">Reference proteome</keyword>
<feature type="domain" description="Baseplate protein J-like barrel" evidence="1">
    <location>
        <begin position="95"/>
        <end position="176"/>
    </location>
</feature>
<evidence type="ECO:0000313" key="3">
    <source>
        <dbReference type="Proteomes" id="UP000343370"/>
    </source>
</evidence>
<evidence type="ECO:0000259" key="1">
    <source>
        <dbReference type="Pfam" id="PF04865"/>
    </source>
</evidence>
<dbReference type="Pfam" id="PF04865">
    <property type="entry name" value="Baseplate_J"/>
    <property type="match status" value="1"/>
</dbReference>
<dbReference type="Proteomes" id="UP000343370">
    <property type="component" value="Segment"/>
</dbReference>
<gene>
    <name evidence="2" type="ORF">Sam112_gp22</name>
</gene>
<proteinExistence type="predicted"/>